<evidence type="ECO:0008006" key="3">
    <source>
        <dbReference type="Google" id="ProtNLM"/>
    </source>
</evidence>
<reference evidence="1 2" key="1">
    <citation type="journal article" date="2020" name="ISME J.">
        <title>Uncovering the hidden diversity of litter-decomposition mechanisms in mushroom-forming fungi.</title>
        <authorList>
            <person name="Floudas D."/>
            <person name="Bentzer J."/>
            <person name="Ahren D."/>
            <person name="Johansson T."/>
            <person name="Persson P."/>
            <person name="Tunlid A."/>
        </authorList>
    </citation>
    <scope>NUCLEOTIDE SEQUENCE [LARGE SCALE GENOMIC DNA]</scope>
    <source>
        <strain evidence="1 2">CBS 175.51</strain>
    </source>
</reference>
<comment type="caution">
    <text evidence="1">The sequence shown here is derived from an EMBL/GenBank/DDBJ whole genome shotgun (WGS) entry which is preliminary data.</text>
</comment>
<keyword evidence="2" id="KW-1185">Reference proteome</keyword>
<sequence length="394" mass="44217">MRDLDDDVDLINNAKALALKSRSADSRHLDLPPELLVEIFFHSVSGKNAVTPYLLGKICREWRALVFDSCSLWQVLELKLKPNHDTQLSLLEEWVSRAGILPLTVTICYPTSAGPSEPSKHPGLLKPILSLPSTRVSSLWLADLPWGFFFAVSAANPVGSWPSHGLPFPIFTSPPLIRIKTRTEQQSIFSENCLLSEFIHRRLNHSHAHIGRWTLQRLTFSNDTNTQSALFNSLRLSGLTNLALQLGHRKRLTPDGKERPIKFEIYPFLSESGCQLTDLAIDNAALTEPQIIACLCILPSLRTLRLSNNKWYDEEEGEFFPMGPTLLRFMTSFSSVQQPILPALEQLTFVGSRVAFSPDVVIEFLRSRWGSRGALSERSTISLQTVVFNVTGRT</sequence>
<dbReference type="OrthoDB" id="3139566at2759"/>
<organism evidence="1 2">
    <name type="scientific">Ephemerocybe angulata</name>
    <dbReference type="NCBI Taxonomy" id="980116"/>
    <lineage>
        <taxon>Eukaryota</taxon>
        <taxon>Fungi</taxon>
        <taxon>Dikarya</taxon>
        <taxon>Basidiomycota</taxon>
        <taxon>Agaricomycotina</taxon>
        <taxon>Agaricomycetes</taxon>
        <taxon>Agaricomycetidae</taxon>
        <taxon>Agaricales</taxon>
        <taxon>Agaricineae</taxon>
        <taxon>Psathyrellaceae</taxon>
        <taxon>Ephemerocybe</taxon>
    </lineage>
</organism>
<dbReference type="Proteomes" id="UP000541558">
    <property type="component" value="Unassembled WGS sequence"/>
</dbReference>
<dbReference type="EMBL" id="JAACJK010000231">
    <property type="protein sequence ID" value="KAF5309779.1"/>
    <property type="molecule type" value="Genomic_DNA"/>
</dbReference>
<evidence type="ECO:0000313" key="2">
    <source>
        <dbReference type="Proteomes" id="UP000541558"/>
    </source>
</evidence>
<protein>
    <recommendedName>
        <fullName evidence="3">F-box domain-containing protein</fullName>
    </recommendedName>
</protein>
<evidence type="ECO:0000313" key="1">
    <source>
        <dbReference type="EMBL" id="KAF5309779.1"/>
    </source>
</evidence>
<gene>
    <name evidence="1" type="ORF">D9611_013600</name>
</gene>
<accession>A0A8H5ERL1</accession>
<proteinExistence type="predicted"/>
<name>A0A8H5ERL1_9AGAR</name>
<dbReference type="AlphaFoldDB" id="A0A8H5ERL1"/>